<protein>
    <submittedName>
        <fullName evidence="2">Uncharacterized protein</fullName>
    </submittedName>
</protein>
<organism evidence="2 3">
    <name type="scientific">Dipteronia sinensis</name>
    <dbReference type="NCBI Taxonomy" id="43782"/>
    <lineage>
        <taxon>Eukaryota</taxon>
        <taxon>Viridiplantae</taxon>
        <taxon>Streptophyta</taxon>
        <taxon>Embryophyta</taxon>
        <taxon>Tracheophyta</taxon>
        <taxon>Spermatophyta</taxon>
        <taxon>Magnoliopsida</taxon>
        <taxon>eudicotyledons</taxon>
        <taxon>Gunneridae</taxon>
        <taxon>Pentapetalae</taxon>
        <taxon>rosids</taxon>
        <taxon>malvids</taxon>
        <taxon>Sapindales</taxon>
        <taxon>Sapindaceae</taxon>
        <taxon>Hippocastanoideae</taxon>
        <taxon>Acereae</taxon>
        <taxon>Dipteronia</taxon>
    </lineage>
</organism>
<feature type="compositionally biased region" description="Low complexity" evidence="1">
    <location>
        <begin position="55"/>
        <end position="79"/>
    </location>
</feature>
<evidence type="ECO:0000313" key="2">
    <source>
        <dbReference type="EMBL" id="KAK3204745.1"/>
    </source>
</evidence>
<gene>
    <name evidence="2" type="ORF">Dsin_018791</name>
</gene>
<sequence>MLEIAAAVRARDTIISFEELHDKLVEYESYLKREEIRNNSNTLTANTARFPQTKNGYLGKNNNQQNGGNQYPFNNQGQR</sequence>
<dbReference type="EMBL" id="JANJYJ010000006">
    <property type="protein sequence ID" value="KAK3204745.1"/>
    <property type="molecule type" value="Genomic_DNA"/>
</dbReference>
<evidence type="ECO:0000313" key="3">
    <source>
        <dbReference type="Proteomes" id="UP001281410"/>
    </source>
</evidence>
<accession>A0AAE0E253</accession>
<dbReference type="Proteomes" id="UP001281410">
    <property type="component" value="Unassembled WGS sequence"/>
</dbReference>
<evidence type="ECO:0000256" key="1">
    <source>
        <dbReference type="SAM" id="MobiDB-lite"/>
    </source>
</evidence>
<name>A0AAE0E253_9ROSI</name>
<feature type="compositionally biased region" description="Polar residues" evidence="1">
    <location>
        <begin position="38"/>
        <end position="54"/>
    </location>
</feature>
<comment type="caution">
    <text evidence="2">The sequence shown here is derived from an EMBL/GenBank/DDBJ whole genome shotgun (WGS) entry which is preliminary data.</text>
</comment>
<dbReference type="AlphaFoldDB" id="A0AAE0E253"/>
<keyword evidence="3" id="KW-1185">Reference proteome</keyword>
<proteinExistence type="predicted"/>
<feature type="region of interest" description="Disordered" evidence="1">
    <location>
        <begin position="38"/>
        <end position="79"/>
    </location>
</feature>
<reference evidence="2" key="1">
    <citation type="journal article" date="2023" name="Plant J.">
        <title>Genome sequences and population genomics provide insights into the demographic history, inbreeding, and mutation load of two 'living fossil' tree species of Dipteronia.</title>
        <authorList>
            <person name="Feng Y."/>
            <person name="Comes H.P."/>
            <person name="Chen J."/>
            <person name="Zhu S."/>
            <person name="Lu R."/>
            <person name="Zhang X."/>
            <person name="Li P."/>
            <person name="Qiu J."/>
            <person name="Olsen K.M."/>
            <person name="Qiu Y."/>
        </authorList>
    </citation>
    <scope>NUCLEOTIDE SEQUENCE</scope>
    <source>
        <strain evidence="2">NBL</strain>
    </source>
</reference>